<organism evidence="2 3">
    <name type="scientific">Haloquadratum walsbyi (strain DSM 16790 / HBSQ001)</name>
    <dbReference type="NCBI Taxonomy" id="362976"/>
    <lineage>
        <taxon>Archaea</taxon>
        <taxon>Methanobacteriati</taxon>
        <taxon>Methanobacteriota</taxon>
        <taxon>Stenosarchaea group</taxon>
        <taxon>Halobacteria</taxon>
        <taxon>Halobacteriales</taxon>
        <taxon>Haloferacaceae</taxon>
        <taxon>Haloquadratum</taxon>
    </lineage>
</organism>
<dbReference type="CDD" id="cd07390">
    <property type="entry name" value="MPP_AQ1575"/>
    <property type="match status" value="1"/>
</dbReference>
<dbReference type="InterPro" id="IPR004843">
    <property type="entry name" value="Calcineurin-like_PHP"/>
</dbReference>
<dbReference type="AlphaFoldDB" id="Q18IP7"/>
<proteinExistence type="predicted"/>
<evidence type="ECO:0000313" key="2">
    <source>
        <dbReference type="EMBL" id="CAJ52122.1"/>
    </source>
</evidence>
<evidence type="ECO:0000259" key="1">
    <source>
        <dbReference type="Pfam" id="PF00149"/>
    </source>
</evidence>
<dbReference type="eggNOG" id="arCOG01154">
    <property type="taxonomic scope" value="Archaea"/>
</dbReference>
<sequence length="195" mass="22364">MSRYIISDHHFGRLQVIEDTDRSFDSITEMNRVLLNRHYRTVGEDDTIIHLGDVATDTRDGSETIAFFNHLDGDMLIRGDHDASLDAANAPFPVVQSCILEHGERRFYCTHQPETIPPDWDEWAIHGYVCDNSKDFPFIAYDDRRINVSSELLNYRPITLKTLEHILDCCSPGSRFRDITVARATLGEHRLGNDT</sequence>
<dbReference type="HOGENOM" id="CLU_092313_3_1_2"/>
<name>Q18IP7_HALWD</name>
<accession>Q18IP7</accession>
<dbReference type="Pfam" id="PF00149">
    <property type="entry name" value="Metallophos"/>
    <property type="match status" value="1"/>
</dbReference>
<evidence type="ECO:0000313" key="3">
    <source>
        <dbReference type="Proteomes" id="UP000001975"/>
    </source>
</evidence>
<dbReference type="KEGG" id="hwa:HQ_1994A"/>
<keyword evidence="3" id="KW-1185">Reference proteome</keyword>
<dbReference type="Proteomes" id="UP000001975">
    <property type="component" value="Chromosome"/>
</dbReference>
<dbReference type="EMBL" id="AM180088">
    <property type="protein sequence ID" value="CAJ52122.1"/>
    <property type="molecule type" value="Genomic_DNA"/>
</dbReference>
<protein>
    <submittedName>
        <fullName evidence="2">Metallophosphoesterase domain protein</fullName>
    </submittedName>
</protein>
<dbReference type="GeneID" id="4192622"/>
<dbReference type="Gene3D" id="3.60.21.10">
    <property type="match status" value="1"/>
</dbReference>
<dbReference type="RefSeq" id="WP_011571264.1">
    <property type="nucleotide sequence ID" value="NC_008212.1"/>
</dbReference>
<dbReference type="STRING" id="362976.HQ_1994A"/>
<gene>
    <name evidence="2" type="ordered locus">HQ_1994A</name>
</gene>
<dbReference type="SUPFAM" id="SSF56300">
    <property type="entry name" value="Metallo-dependent phosphatases"/>
    <property type="match status" value="1"/>
</dbReference>
<reference evidence="2 3" key="1">
    <citation type="journal article" date="2006" name="BMC Genomics">
        <title>The genome of the square archaeon Haloquadratum walsbyi: life at the limits of water activity.</title>
        <authorList>
            <person name="Bolhuis H.H."/>
            <person name="Palm P.P."/>
            <person name="Wende A.W."/>
            <person name="Falb M.M."/>
            <person name="Rampp M.M."/>
            <person name="Rodriguez-Valera F.F."/>
            <person name="Pfeiffer F.F."/>
            <person name="Oesterhelt D.D."/>
        </authorList>
    </citation>
    <scope>NUCLEOTIDE SEQUENCE [LARGE SCALE GENOMIC DNA]</scope>
    <source>
        <strain evidence="3">DSM 16790 / HBSQ001</strain>
    </source>
</reference>
<dbReference type="InterPro" id="IPR029052">
    <property type="entry name" value="Metallo-depent_PP-like"/>
</dbReference>
<feature type="domain" description="Calcineurin-like phosphoesterase" evidence="1">
    <location>
        <begin position="4"/>
        <end position="100"/>
    </location>
</feature>
<dbReference type="GO" id="GO:0016787">
    <property type="term" value="F:hydrolase activity"/>
    <property type="evidence" value="ECO:0007669"/>
    <property type="project" value="InterPro"/>
</dbReference>